<organism evidence="1 2">
    <name type="scientific">Candidatus Nitrotoga arctica</name>
    <dbReference type="NCBI Taxonomy" id="453162"/>
    <lineage>
        <taxon>Bacteria</taxon>
        <taxon>Pseudomonadati</taxon>
        <taxon>Pseudomonadota</taxon>
        <taxon>Betaproteobacteria</taxon>
        <taxon>Nitrosomonadales</taxon>
        <taxon>Gallionellaceae</taxon>
        <taxon>Candidatus Nitrotoga</taxon>
    </lineage>
</organism>
<sequence>MPIFKLCIGYSRCSNLFLVLVLGEMRRLHRRTEDGLLRMATYVDVKKYTEAPIDVPLAERGIYQWSLKSDLADYISNILPNKVKSARKQQNYSEVAEELRSKIFPYAAADLTVGGARSAFDSLSKLTSAPKIHTMLVRAIINEKYVYAPLAMLAAGSGIEKKINGVYPLHRENYDISHCIDQWTIVYPQELYPLSDMAFDEKVH</sequence>
<name>A0ABN8ALA5_9PROT</name>
<reference evidence="1 2" key="1">
    <citation type="submission" date="2021-10" db="EMBL/GenBank/DDBJ databases">
        <authorList>
            <person name="Koch H."/>
        </authorList>
    </citation>
    <scope>NUCLEOTIDE SEQUENCE [LARGE SCALE GENOMIC DNA]</scope>
    <source>
        <strain evidence="1">6680</strain>
    </source>
</reference>
<gene>
    <name evidence="1" type="ORF">NTG6680_0784</name>
</gene>
<evidence type="ECO:0000313" key="2">
    <source>
        <dbReference type="Proteomes" id="UP000839052"/>
    </source>
</evidence>
<evidence type="ECO:0000313" key="1">
    <source>
        <dbReference type="EMBL" id="CAG9932037.1"/>
    </source>
</evidence>
<accession>A0ABN8ALA5</accession>
<dbReference type="Proteomes" id="UP000839052">
    <property type="component" value="Chromosome"/>
</dbReference>
<dbReference type="EMBL" id="OU912926">
    <property type="protein sequence ID" value="CAG9932037.1"/>
    <property type="molecule type" value="Genomic_DNA"/>
</dbReference>
<proteinExistence type="predicted"/>
<keyword evidence="2" id="KW-1185">Reference proteome</keyword>
<protein>
    <submittedName>
        <fullName evidence="1">Uncharacterized protein</fullName>
    </submittedName>
</protein>